<keyword evidence="4" id="KW-0788">Thiol protease</keyword>
<dbReference type="GO" id="GO:0008234">
    <property type="term" value="F:cysteine-type peptidase activity"/>
    <property type="evidence" value="ECO:0007669"/>
    <property type="project" value="UniProtKB-KW"/>
</dbReference>
<protein>
    <submittedName>
        <fullName evidence="7">C40 family peptidase</fullName>
    </submittedName>
</protein>
<evidence type="ECO:0000313" key="7">
    <source>
        <dbReference type="EMBL" id="QNE89031.1"/>
    </source>
</evidence>
<evidence type="ECO:0000259" key="6">
    <source>
        <dbReference type="PROSITE" id="PS51935"/>
    </source>
</evidence>
<dbReference type="InterPro" id="IPR000064">
    <property type="entry name" value="NLP_P60_dom"/>
</dbReference>
<evidence type="ECO:0000256" key="4">
    <source>
        <dbReference type="ARBA" id="ARBA00022807"/>
    </source>
</evidence>
<dbReference type="PANTHER" id="PTHR47359">
    <property type="entry name" value="PEPTIDOGLYCAN DL-ENDOPEPTIDASE CWLO"/>
    <property type="match status" value="1"/>
</dbReference>
<dbReference type="AlphaFoldDB" id="A0A7G7CN65"/>
<keyword evidence="8" id="KW-1185">Reference proteome</keyword>
<dbReference type="RefSeq" id="WP_185175417.1">
    <property type="nucleotide sequence ID" value="NZ_CP059404.1"/>
</dbReference>
<organism evidence="7 8">
    <name type="scientific">Corynebacterium incognita</name>
    <dbReference type="NCBI Taxonomy" id="2754725"/>
    <lineage>
        <taxon>Bacteria</taxon>
        <taxon>Bacillati</taxon>
        <taxon>Actinomycetota</taxon>
        <taxon>Actinomycetes</taxon>
        <taxon>Mycobacteriales</taxon>
        <taxon>Corynebacteriaceae</taxon>
        <taxon>Corynebacterium</taxon>
    </lineage>
</organism>
<keyword evidence="3" id="KW-0378">Hydrolase</keyword>
<dbReference type="Gene3D" id="3.90.1720.10">
    <property type="entry name" value="endopeptidase domain like (from Nostoc punctiforme)"/>
    <property type="match status" value="1"/>
</dbReference>
<evidence type="ECO:0000313" key="8">
    <source>
        <dbReference type="Proteomes" id="UP000515743"/>
    </source>
</evidence>
<gene>
    <name evidence="7" type="ORF">H0194_08065</name>
</gene>
<keyword evidence="2" id="KW-0645">Protease</keyword>
<dbReference type="InterPro" id="IPR038765">
    <property type="entry name" value="Papain-like_cys_pep_sf"/>
</dbReference>
<comment type="similarity">
    <text evidence="1">Belongs to the peptidase C40 family.</text>
</comment>
<dbReference type="Pfam" id="PF00877">
    <property type="entry name" value="NLPC_P60"/>
    <property type="match status" value="1"/>
</dbReference>
<dbReference type="InterPro" id="IPR051794">
    <property type="entry name" value="PG_Endopeptidase_C40"/>
</dbReference>
<evidence type="ECO:0000256" key="5">
    <source>
        <dbReference type="SAM" id="MobiDB-lite"/>
    </source>
</evidence>
<name>A0A7G7CN65_9CORY</name>
<evidence type="ECO:0000256" key="1">
    <source>
        <dbReference type="ARBA" id="ARBA00007074"/>
    </source>
</evidence>
<feature type="domain" description="NlpC/P60" evidence="6">
    <location>
        <begin position="208"/>
        <end position="321"/>
    </location>
</feature>
<dbReference type="EMBL" id="CP059404">
    <property type="protein sequence ID" value="QNE89031.1"/>
    <property type="molecule type" value="Genomic_DNA"/>
</dbReference>
<feature type="compositionally biased region" description="Low complexity" evidence="5">
    <location>
        <begin position="191"/>
        <end position="207"/>
    </location>
</feature>
<dbReference type="PROSITE" id="PS51935">
    <property type="entry name" value="NLPC_P60"/>
    <property type="match status" value="1"/>
</dbReference>
<dbReference type="Proteomes" id="UP000515743">
    <property type="component" value="Chromosome"/>
</dbReference>
<sequence length="321" mass="32804">MRDIVNAIATIVDLDPPRLPTVNLPAVPDVTAANKLAPMVGGSAQPIASVATSLLGDRKELSGLLTTARGIVAGAGASLFKIGAGLLMKAAPIALGLLSPLPGARAATIAKLRALAGQFVAAAKVKVATMLRKLGALVPSLQRIAGTTATSVTGPKMQLAELPRGTSSTHPAARRTAQRKGTQNAQTPKRAMAPASSKSSSAGSSAGSAQGKAAVAAAKTALGTPYAWGGTSKAGFDCSGFTQWAWRQAGVELPRLAQEQDIGRQVSASELQEGDLVVWDGHVAMYAGDGQIIEAGNPVQLNPLRTTNMNMGFQGFWRPTG</sequence>
<evidence type="ECO:0000256" key="2">
    <source>
        <dbReference type="ARBA" id="ARBA00022670"/>
    </source>
</evidence>
<feature type="region of interest" description="Disordered" evidence="5">
    <location>
        <begin position="155"/>
        <end position="207"/>
    </location>
</feature>
<proteinExistence type="inferred from homology"/>
<dbReference type="GO" id="GO:0006508">
    <property type="term" value="P:proteolysis"/>
    <property type="evidence" value="ECO:0007669"/>
    <property type="project" value="UniProtKB-KW"/>
</dbReference>
<evidence type="ECO:0000256" key="3">
    <source>
        <dbReference type="ARBA" id="ARBA00022801"/>
    </source>
</evidence>
<dbReference type="KEGG" id="cik:H0194_08065"/>
<dbReference type="PANTHER" id="PTHR47359:SF3">
    <property type="entry name" value="NLP_P60 DOMAIN-CONTAINING PROTEIN-RELATED"/>
    <property type="match status" value="1"/>
</dbReference>
<reference evidence="7 8" key="1">
    <citation type="submission" date="2020-07" db="EMBL/GenBank/DDBJ databases">
        <title>Complete genome and description of Corynebacterium incognita strain Marseille-Q3630 sp. nov.</title>
        <authorList>
            <person name="Boxberger M."/>
        </authorList>
    </citation>
    <scope>NUCLEOTIDE SEQUENCE [LARGE SCALE GENOMIC DNA]</scope>
    <source>
        <strain evidence="7 8">Marseille-Q3630</strain>
    </source>
</reference>
<dbReference type="SUPFAM" id="SSF54001">
    <property type="entry name" value="Cysteine proteinases"/>
    <property type="match status" value="1"/>
</dbReference>
<accession>A0A7G7CN65</accession>